<proteinExistence type="predicted"/>
<name>A0A168NGX6_9CLOT</name>
<reference evidence="1 2" key="1">
    <citation type="journal article" date="2015" name="Biotechnol. Bioeng.">
        <title>Genome sequence and phenotypic characterization of Caulobacter segnis.</title>
        <authorList>
            <person name="Patel S."/>
            <person name="Fletcher B."/>
            <person name="Scott D.C."/>
            <person name="Ely B."/>
        </authorList>
    </citation>
    <scope>NUCLEOTIDE SEQUENCE [LARGE SCALE GENOMIC DNA]</scope>
    <source>
        <strain evidence="1 2">ERI-2</strain>
    </source>
</reference>
<dbReference type="Proteomes" id="UP000077407">
    <property type="component" value="Unassembled WGS sequence"/>
</dbReference>
<sequence>MISNQLLKELTGNEVKLLIYFDRRIMDKELSIPVRKITEDLNLTVGTVVKSINTLIYKNIIVKRVTGKGKNIRAYYIWNEEEIYKDC</sequence>
<evidence type="ECO:0000313" key="1">
    <source>
        <dbReference type="EMBL" id="OAA86423.1"/>
    </source>
</evidence>
<dbReference type="InterPro" id="IPR036390">
    <property type="entry name" value="WH_DNA-bd_sf"/>
</dbReference>
<dbReference type="AlphaFoldDB" id="A0A168NGX6"/>
<dbReference type="OrthoDB" id="9794015at2"/>
<accession>A0A168NGX6</accession>
<dbReference type="RefSeq" id="WP_063555835.1">
    <property type="nucleotide sequence ID" value="NZ_LITT01000024.1"/>
</dbReference>
<gene>
    <name evidence="1" type="ORF">WY13_02412</name>
</gene>
<comment type="caution">
    <text evidence="1">The sequence shown here is derived from an EMBL/GenBank/DDBJ whole genome shotgun (WGS) entry which is preliminary data.</text>
</comment>
<dbReference type="EMBL" id="LITT01000024">
    <property type="protein sequence ID" value="OAA86423.1"/>
    <property type="molecule type" value="Genomic_DNA"/>
</dbReference>
<evidence type="ECO:0000313" key="2">
    <source>
        <dbReference type="Proteomes" id="UP000077407"/>
    </source>
</evidence>
<organism evidence="1 2">
    <name type="scientific">Clostridium ljungdahlii</name>
    <dbReference type="NCBI Taxonomy" id="1538"/>
    <lineage>
        <taxon>Bacteria</taxon>
        <taxon>Bacillati</taxon>
        <taxon>Bacillota</taxon>
        <taxon>Clostridia</taxon>
        <taxon>Eubacteriales</taxon>
        <taxon>Clostridiaceae</taxon>
        <taxon>Clostridium</taxon>
    </lineage>
</organism>
<dbReference type="PATRIC" id="fig|1538.10.peg.2787"/>
<protein>
    <submittedName>
        <fullName evidence="1">Uncharacterized protein</fullName>
    </submittedName>
</protein>
<dbReference type="SUPFAM" id="SSF46785">
    <property type="entry name" value="Winged helix' DNA-binding domain"/>
    <property type="match status" value="1"/>
</dbReference>